<evidence type="ECO:0000313" key="14">
    <source>
        <dbReference type="Proteomes" id="UP000471120"/>
    </source>
</evidence>
<sequence>MGLQELWFIIIAFLFLGYFVLEGFDFGVGMLLPILGRKSKPDGEARRRVVLNTIGPVWDGNEVWLITAGGALFAAFPEWYATLFSGFYFPLLLILVALILRICAIEWRGKIDDDTWRQRADIGIAIGSWAPAILWGVAFANIVQGVAIDADRQVTTSLWGLLNPYALLGGLTFLLIFLLHGAVFLGLKTAGEVRVDALAWSRRLAIPTVVVAAVFALWTQLAHGSGWTWAAVVVAAVSLISVVWFTIRDSEGWAFVFTTVAIIAAGVLLFGSLFPDVMPSTTNPEYSLTIHNTSSSHYTLVVMTWAAVFITPIVLLYQGWTYWVFRQRISAEQIPPSVGLQMRNS</sequence>
<feature type="transmembrane region" description="Helical" evidence="12">
    <location>
        <begin position="227"/>
        <end position="247"/>
    </location>
</feature>
<evidence type="ECO:0000256" key="8">
    <source>
        <dbReference type="ARBA" id="ARBA00022982"/>
    </source>
</evidence>
<evidence type="ECO:0000256" key="1">
    <source>
        <dbReference type="ARBA" id="ARBA00004651"/>
    </source>
</evidence>
<feature type="transmembrane region" description="Helical" evidence="12">
    <location>
        <begin position="204"/>
        <end position="221"/>
    </location>
</feature>
<dbReference type="Pfam" id="PF02322">
    <property type="entry name" value="Cyt_bd_oxida_II"/>
    <property type="match status" value="1"/>
</dbReference>
<keyword evidence="5" id="KW-0349">Heme</keyword>
<keyword evidence="3" id="KW-0813">Transport</keyword>
<keyword evidence="4" id="KW-1003">Cell membrane</keyword>
<dbReference type="PANTHER" id="PTHR43141">
    <property type="entry name" value="CYTOCHROME BD2 SUBUNIT II"/>
    <property type="match status" value="1"/>
</dbReference>
<feature type="transmembrane region" description="Helical" evidence="12">
    <location>
        <begin position="254"/>
        <end position="275"/>
    </location>
</feature>
<keyword evidence="11 12" id="KW-0472">Membrane</keyword>
<evidence type="ECO:0000256" key="12">
    <source>
        <dbReference type="SAM" id="Phobius"/>
    </source>
</evidence>
<dbReference type="EMBL" id="QRCM01000001">
    <property type="protein sequence ID" value="TXG89108.1"/>
    <property type="molecule type" value="Genomic_DNA"/>
</dbReference>
<gene>
    <name evidence="13" type="primary">cydB</name>
    <name evidence="13" type="ORF">DW322_01160</name>
</gene>
<feature type="transmembrane region" description="Helical" evidence="12">
    <location>
        <begin position="79"/>
        <end position="102"/>
    </location>
</feature>
<evidence type="ECO:0000256" key="11">
    <source>
        <dbReference type="ARBA" id="ARBA00023136"/>
    </source>
</evidence>
<feature type="transmembrane region" description="Helical" evidence="12">
    <location>
        <begin position="295"/>
        <end position="317"/>
    </location>
</feature>
<feature type="transmembrane region" description="Helical" evidence="12">
    <location>
        <begin position="6"/>
        <end position="28"/>
    </location>
</feature>
<accession>A0A6P2CDY0</accession>
<evidence type="ECO:0000256" key="7">
    <source>
        <dbReference type="ARBA" id="ARBA00022723"/>
    </source>
</evidence>
<proteinExistence type="inferred from homology"/>
<dbReference type="RefSeq" id="WP_010840207.1">
    <property type="nucleotide sequence ID" value="NZ_QRCM01000001.1"/>
</dbReference>
<dbReference type="AlphaFoldDB" id="A0A6P2CDY0"/>
<evidence type="ECO:0000256" key="6">
    <source>
        <dbReference type="ARBA" id="ARBA00022692"/>
    </source>
</evidence>
<evidence type="ECO:0000256" key="5">
    <source>
        <dbReference type="ARBA" id="ARBA00022617"/>
    </source>
</evidence>
<name>A0A6P2CDY0_9NOCA</name>
<dbReference type="PANTHER" id="PTHR43141:SF5">
    <property type="entry name" value="CYTOCHROME BD-I UBIQUINOL OXIDASE SUBUNIT 2"/>
    <property type="match status" value="1"/>
</dbReference>
<evidence type="ECO:0000256" key="2">
    <source>
        <dbReference type="ARBA" id="ARBA00007543"/>
    </source>
</evidence>
<evidence type="ECO:0000313" key="13">
    <source>
        <dbReference type="EMBL" id="TXG89108.1"/>
    </source>
</evidence>
<keyword evidence="9 12" id="KW-1133">Transmembrane helix</keyword>
<dbReference type="NCBIfam" id="TIGR00203">
    <property type="entry name" value="cydB"/>
    <property type="match status" value="1"/>
</dbReference>
<keyword evidence="8" id="KW-0249">Electron transport</keyword>
<dbReference type="GO" id="GO:0070069">
    <property type="term" value="C:cytochrome complex"/>
    <property type="evidence" value="ECO:0007669"/>
    <property type="project" value="TreeGrafter"/>
</dbReference>
<evidence type="ECO:0000256" key="9">
    <source>
        <dbReference type="ARBA" id="ARBA00022989"/>
    </source>
</evidence>
<evidence type="ECO:0000256" key="4">
    <source>
        <dbReference type="ARBA" id="ARBA00022475"/>
    </source>
</evidence>
<dbReference type="GO" id="GO:0005886">
    <property type="term" value="C:plasma membrane"/>
    <property type="evidence" value="ECO:0007669"/>
    <property type="project" value="UniProtKB-SubCell"/>
</dbReference>
<comment type="similarity">
    <text evidence="2">Belongs to the cytochrome ubiquinol oxidase subunit 2 family.</text>
</comment>
<dbReference type="GO" id="GO:0009055">
    <property type="term" value="F:electron transfer activity"/>
    <property type="evidence" value="ECO:0007669"/>
    <property type="project" value="TreeGrafter"/>
</dbReference>
<keyword evidence="7" id="KW-0479">Metal-binding</keyword>
<dbReference type="GO" id="GO:0046872">
    <property type="term" value="F:metal ion binding"/>
    <property type="evidence" value="ECO:0007669"/>
    <property type="project" value="UniProtKB-KW"/>
</dbReference>
<dbReference type="Proteomes" id="UP000471120">
    <property type="component" value="Unassembled WGS sequence"/>
</dbReference>
<reference evidence="13 14" key="1">
    <citation type="submission" date="2018-07" db="EMBL/GenBank/DDBJ databases">
        <title>Genome sequence of Rhodococcus rhodnii ATCC 35071 from Rhodnius prolixus.</title>
        <authorList>
            <person name="Patel V."/>
            <person name="Vogel K.J."/>
        </authorList>
    </citation>
    <scope>NUCLEOTIDE SEQUENCE [LARGE SCALE GENOMIC DNA]</scope>
    <source>
        <strain evidence="13 14">ATCC 35071</strain>
    </source>
</reference>
<dbReference type="PIRSF" id="PIRSF000267">
    <property type="entry name" value="Cyt_oxidse_sub2"/>
    <property type="match status" value="1"/>
</dbReference>
<feature type="transmembrane region" description="Helical" evidence="12">
    <location>
        <begin position="162"/>
        <end position="183"/>
    </location>
</feature>
<evidence type="ECO:0000256" key="3">
    <source>
        <dbReference type="ARBA" id="ARBA00022448"/>
    </source>
</evidence>
<organism evidence="13 14">
    <name type="scientific">Rhodococcus rhodnii</name>
    <dbReference type="NCBI Taxonomy" id="38312"/>
    <lineage>
        <taxon>Bacteria</taxon>
        <taxon>Bacillati</taxon>
        <taxon>Actinomycetota</taxon>
        <taxon>Actinomycetes</taxon>
        <taxon>Mycobacteriales</taxon>
        <taxon>Nocardiaceae</taxon>
        <taxon>Rhodococcus</taxon>
    </lineage>
</organism>
<dbReference type="InterPro" id="IPR003317">
    <property type="entry name" value="Cyt-d_oxidase_su2"/>
</dbReference>
<keyword evidence="10" id="KW-0408">Iron</keyword>
<feature type="transmembrane region" description="Helical" evidence="12">
    <location>
        <begin position="122"/>
        <end position="142"/>
    </location>
</feature>
<dbReference type="GO" id="GO:0016682">
    <property type="term" value="F:oxidoreductase activity, acting on diphenols and related substances as donors, oxygen as acceptor"/>
    <property type="evidence" value="ECO:0007669"/>
    <property type="project" value="TreeGrafter"/>
</dbReference>
<comment type="caution">
    <text evidence="13">The sequence shown here is derived from an EMBL/GenBank/DDBJ whole genome shotgun (WGS) entry which is preliminary data.</text>
</comment>
<protein>
    <submittedName>
        <fullName evidence="13">Cytochrome d ubiquinol oxidase subunit II</fullName>
    </submittedName>
</protein>
<comment type="subcellular location">
    <subcellularLocation>
        <location evidence="1">Cell membrane</location>
        <topology evidence="1">Multi-pass membrane protein</topology>
    </subcellularLocation>
</comment>
<dbReference type="GO" id="GO:0019646">
    <property type="term" value="P:aerobic electron transport chain"/>
    <property type="evidence" value="ECO:0007669"/>
    <property type="project" value="TreeGrafter"/>
</dbReference>
<keyword evidence="6 12" id="KW-0812">Transmembrane</keyword>
<evidence type="ECO:0000256" key="10">
    <source>
        <dbReference type="ARBA" id="ARBA00023004"/>
    </source>
</evidence>